<dbReference type="Gene3D" id="3.30.50.20">
    <property type="entry name" value="prophage-derive protein ybcO"/>
    <property type="match status" value="1"/>
</dbReference>
<dbReference type="AlphaFoldDB" id="A0A3G8H5Z4"/>
<dbReference type="OrthoDB" id="8594085at2"/>
<accession>A0A3G8H5Z4</accession>
<dbReference type="Proteomes" id="UP000270411">
    <property type="component" value="Chromosome 1"/>
</dbReference>
<protein>
    <submittedName>
        <fullName evidence="1">DUF1364 family protein</fullName>
    </submittedName>
</protein>
<organism evidence="1 2">
    <name type="scientific">Cupriavidus pauculus</name>
    <dbReference type="NCBI Taxonomy" id="82633"/>
    <lineage>
        <taxon>Bacteria</taxon>
        <taxon>Pseudomonadati</taxon>
        <taxon>Pseudomonadota</taxon>
        <taxon>Betaproteobacteria</taxon>
        <taxon>Burkholderiales</taxon>
        <taxon>Burkholderiaceae</taxon>
        <taxon>Cupriavidus</taxon>
    </lineage>
</organism>
<evidence type="ECO:0000313" key="1">
    <source>
        <dbReference type="EMBL" id="AZG14962.1"/>
    </source>
</evidence>
<dbReference type="InterPro" id="IPR010774">
    <property type="entry name" value="YbcO"/>
</dbReference>
<evidence type="ECO:0000313" key="2">
    <source>
        <dbReference type="Proteomes" id="UP000270411"/>
    </source>
</evidence>
<gene>
    <name evidence="1" type="ORF">EHF44_16905</name>
</gene>
<sequence length="102" mass="10900">MGSAVSKIRKSANGKDCQVRIAGVCTFDPTHTIWSHYRGSAGGKGLSIKALDLCGAYACTACDAVYDGQRPRPPGMTKEEVDLDWMTGHIRSLVILACEGLI</sequence>
<dbReference type="EMBL" id="CP033969">
    <property type="protein sequence ID" value="AZG14962.1"/>
    <property type="molecule type" value="Genomic_DNA"/>
</dbReference>
<dbReference type="KEGG" id="cpau:EHF44_16905"/>
<name>A0A3G8H5Z4_9BURK</name>
<dbReference type="Pfam" id="PF07102">
    <property type="entry name" value="YbcO"/>
    <property type="match status" value="1"/>
</dbReference>
<proteinExistence type="predicted"/>
<reference evidence="2" key="1">
    <citation type="submission" date="2018-11" db="EMBL/GenBank/DDBJ databases">
        <title>FDA dAtabase for Regulatory Grade micrObial Sequences (FDA-ARGOS): Supporting development and validation of Infectious Disease Dx tests.</title>
        <authorList>
            <person name="Goldberg B."/>
            <person name="Campos J."/>
            <person name="Tallon L."/>
            <person name="Sadzewicz L."/>
            <person name="Zhao X."/>
            <person name="Vavikolanu K."/>
            <person name="Mehta A."/>
            <person name="Aluvathingal J."/>
            <person name="Nadendla S."/>
            <person name="Geyer C."/>
            <person name="Nandy P."/>
            <person name="Yan Y."/>
            <person name="Sichtig H."/>
        </authorList>
    </citation>
    <scope>NUCLEOTIDE SEQUENCE [LARGE SCALE GENOMIC DNA]</scope>
    <source>
        <strain evidence="2">FDAARGOS_614</strain>
    </source>
</reference>